<feature type="compositionally biased region" description="Acidic residues" evidence="7">
    <location>
        <begin position="60"/>
        <end position="78"/>
    </location>
</feature>
<evidence type="ECO:0000313" key="9">
    <source>
        <dbReference type="EMBL" id="CCD22613.1"/>
    </source>
</evidence>
<dbReference type="OrthoDB" id="21124at2759"/>
<dbReference type="PANTHER" id="PTHR46010">
    <property type="entry name" value="PROTEIN IWS1 HOMOLOG"/>
    <property type="match status" value="1"/>
</dbReference>
<evidence type="ECO:0000256" key="1">
    <source>
        <dbReference type="ARBA" id="ARBA00023015"/>
    </source>
</evidence>
<dbReference type="GeneID" id="11493581"/>
<comment type="similarity">
    <text evidence="5">Belongs to the IWS1 family.</text>
</comment>
<feature type="region of interest" description="Disordered" evidence="7">
    <location>
        <begin position="396"/>
        <end position="437"/>
    </location>
</feature>
<keyword evidence="1" id="KW-0805">Transcription regulation</keyword>
<dbReference type="GO" id="GO:0005634">
    <property type="term" value="C:nucleus"/>
    <property type="evidence" value="ECO:0007669"/>
    <property type="project" value="UniProtKB-SubCell"/>
</dbReference>
<dbReference type="InterPro" id="IPR051037">
    <property type="entry name" value="RNAPII_TF_IWS1"/>
</dbReference>
<dbReference type="PROSITE" id="PS51319">
    <property type="entry name" value="TFIIS_N"/>
    <property type="match status" value="1"/>
</dbReference>
<proteinExistence type="inferred from homology"/>
<comment type="subcellular location">
    <subcellularLocation>
        <location evidence="6">Nucleus</location>
    </subcellularLocation>
</comment>
<gene>
    <name evidence="9" type="primary">NDAI0A04570</name>
    <name evidence="9" type="ordered locus">NDAI_0A04570</name>
</gene>
<dbReference type="Gene3D" id="1.20.5.170">
    <property type="match status" value="1"/>
</dbReference>
<evidence type="ECO:0000256" key="7">
    <source>
        <dbReference type="SAM" id="MobiDB-lite"/>
    </source>
</evidence>
<evidence type="ECO:0000256" key="6">
    <source>
        <dbReference type="PROSITE-ProRule" id="PRU00649"/>
    </source>
</evidence>
<dbReference type="Gene3D" id="1.20.930.10">
    <property type="entry name" value="Conserved domain common to transcription factors TFIIS, elongin A, CRSP70"/>
    <property type="match status" value="1"/>
</dbReference>
<dbReference type="FunFam" id="1.20.930.10:FF:000014">
    <property type="entry name" value="Transcription factor SPN1"/>
    <property type="match status" value="1"/>
</dbReference>
<dbReference type="Proteomes" id="UP000000689">
    <property type="component" value="Chromosome 1"/>
</dbReference>
<comment type="function">
    <text evidence="4">Transcription factor involved in RNA polymerase II transcription regulation. May function in both SPT15/TBP post-recruitment and recruitment steps of transcription.</text>
</comment>
<dbReference type="Pfam" id="PF08711">
    <property type="entry name" value="Med26"/>
    <property type="match status" value="1"/>
</dbReference>
<evidence type="ECO:0000259" key="8">
    <source>
        <dbReference type="PROSITE" id="PS51319"/>
    </source>
</evidence>
<dbReference type="GO" id="GO:0016973">
    <property type="term" value="P:poly(A)+ mRNA export from nucleus"/>
    <property type="evidence" value="ECO:0007669"/>
    <property type="project" value="TreeGrafter"/>
</dbReference>
<evidence type="ECO:0000256" key="2">
    <source>
        <dbReference type="ARBA" id="ARBA00023163"/>
    </source>
</evidence>
<evidence type="ECO:0000256" key="5">
    <source>
        <dbReference type="ARBA" id="ARBA00037992"/>
    </source>
</evidence>
<feature type="compositionally biased region" description="Polar residues" evidence="7">
    <location>
        <begin position="1"/>
        <end position="12"/>
    </location>
</feature>
<dbReference type="KEGG" id="ndi:NDAI_0A04570"/>
<accession>G0W475</accession>
<protein>
    <recommendedName>
        <fullName evidence="8">TFIIS N-terminal domain-containing protein</fullName>
    </recommendedName>
</protein>
<keyword evidence="3 6" id="KW-0539">Nucleus</keyword>
<dbReference type="EMBL" id="HE580267">
    <property type="protein sequence ID" value="CCD22613.1"/>
    <property type="molecule type" value="Genomic_DNA"/>
</dbReference>
<feature type="compositionally biased region" description="Basic residues" evidence="7">
    <location>
        <begin position="426"/>
        <end position="437"/>
    </location>
</feature>
<dbReference type="OMA" id="TDYKFAP"/>
<organism evidence="9 10">
    <name type="scientific">Naumovozyma dairenensis (strain ATCC 10597 / BCRC 20456 / CBS 421 / NBRC 0211 / NRRL Y-12639)</name>
    <name type="common">Saccharomyces dairenensis</name>
    <dbReference type="NCBI Taxonomy" id="1071378"/>
    <lineage>
        <taxon>Eukaryota</taxon>
        <taxon>Fungi</taxon>
        <taxon>Dikarya</taxon>
        <taxon>Ascomycota</taxon>
        <taxon>Saccharomycotina</taxon>
        <taxon>Saccharomycetes</taxon>
        <taxon>Saccharomycetales</taxon>
        <taxon>Saccharomycetaceae</taxon>
        <taxon>Naumovozyma</taxon>
    </lineage>
</organism>
<dbReference type="PANTHER" id="PTHR46010:SF1">
    <property type="entry name" value="PROTEIN IWS1 HOMOLOG"/>
    <property type="match status" value="1"/>
</dbReference>
<dbReference type="InterPro" id="IPR035441">
    <property type="entry name" value="TFIIS/LEDGF_dom_sf"/>
</dbReference>
<dbReference type="HOGENOM" id="CLU_045275_0_1_1"/>
<reference evidence="9 10" key="1">
    <citation type="journal article" date="2011" name="Proc. Natl. Acad. Sci. U.S.A.">
        <title>Evolutionary erosion of yeast sex chromosomes by mating-type switching accidents.</title>
        <authorList>
            <person name="Gordon J.L."/>
            <person name="Armisen D."/>
            <person name="Proux-Wera E."/>
            <person name="Oheigeartaigh S.S."/>
            <person name="Byrne K.P."/>
            <person name="Wolfe K.H."/>
        </authorList>
    </citation>
    <scope>NUCLEOTIDE SEQUENCE [LARGE SCALE GENOMIC DNA]</scope>
    <source>
        <strain evidence="10">ATCC 10597 / BCRC 20456 / CBS 421 / NBRC 0211 / NRRL Y-12639</strain>
    </source>
</reference>
<dbReference type="SUPFAM" id="SSF47676">
    <property type="entry name" value="Conserved domain common to transcription factors TFIIS, elongin A, CRSP70"/>
    <property type="match status" value="1"/>
</dbReference>
<feature type="domain" description="TFIIS N-terminal" evidence="8">
    <location>
        <begin position="248"/>
        <end position="325"/>
    </location>
</feature>
<dbReference type="STRING" id="1071378.G0W475"/>
<feature type="compositionally biased region" description="Polar residues" evidence="7">
    <location>
        <begin position="400"/>
        <end position="421"/>
    </location>
</feature>
<evidence type="ECO:0000313" key="10">
    <source>
        <dbReference type="Proteomes" id="UP000000689"/>
    </source>
</evidence>
<evidence type="ECO:0000256" key="4">
    <source>
        <dbReference type="ARBA" id="ARBA00037349"/>
    </source>
</evidence>
<evidence type="ECO:0000256" key="3">
    <source>
        <dbReference type="ARBA" id="ARBA00023242"/>
    </source>
</evidence>
<dbReference type="eggNOG" id="KOG1793">
    <property type="taxonomic scope" value="Eukaryota"/>
</dbReference>
<feature type="compositionally biased region" description="Basic and acidic residues" evidence="7">
    <location>
        <begin position="96"/>
        <end position="107"/>
    </location>
</feature>
<sequence length="437" mass="48914">MSELTEQQTPTIDPSFESETPVVTDETPATTSTAEENKDNTVESNTVATESTIEHKENGGENEDENENEESAPTEDLDIGVGGTTGNERISTDSNNEDKNEEQTALERKRKHIETSTSDDDEEDDDRIRSVQGDNLPRSSSADLDIIDPSKSRQMLEEKLDRILKKPKVRRTRRDEDDLEQYLDEKILRLKDEMNIAAQMDIDTLNKRIETGDTSLIAMQKVKLLPKVSSVLSKANLADTILDNNLLQSVRIWLEPLPDGSLPSFEIQKSLFAALNDLPIKTEHLKESGLGRVVIFYTKSKRVEPQLAKLAEKLIAEWTRPIIGASDNYRDKRIMQLQFDSEKLRKKSALDSAKSRRKRTSGQTGGSTAQTLYEQAAARRNRAAAPAQTTTDYKYAPVSNLGSVSSTARTTGVGSTLNNSEMYKRLNARLSKHKRTK</sequence>
<feature type="compositionally biased region" description="Polar residues" evidence="7">
    <location>
        <begin position="42"/>
        <end position="51"/>
    </location>
</feature>
<name>G0W475_NAUDC</name>
<keyword evidence="10" id="KW-1185">Reference proteome</keyword>
<dbReference type="AlphaFoldDB" id="G0W475"/>
<dbReference type="RefSeq" id="XP_003667856.1">
    <property type="nucleotide sequence ID" value="XM_003667808.1"/>
</dbReference>
<dbReference type="FunFam" id="1.20.5.170:FF:000095">
    <property type="entry name" value="Transcription factor SPN1"/>
    <property type="match status" value="1"/>
</dbReference>
<dbReference type="InterPro" id="IPR017923">
    <property type="entry name" value="TFIIS_N"/>
</dbReference>
<feature type="region of interest" description="Disordered" evidence="7">
    <location>
        <begin position="348"/>
        <end position="369"/>
    </location>
</feature>
<keyword evidence="2" id="KW-0804">Transcription</keyword>
<feature type="region of interest" description="Disordered" evidence="7">
    <location>
        <begin position="1"/>
        <end position="152"/>
    </location>
</feature>